<name>A0ABX9NUD2_9GAMM</name>
<dbReference type="EMBL" id="RAHG01000019">
    <property type="protein sequence ID" value="RJT09212.1"/>
    <property type="molecule type" value="Genomic_DNA"/>
</dbReference>
<evidence type="ECO:0000313" key="3">
    <source>
        <dbReference type="Proteomes" id="UP000284119"/>
    </source>
</evidence>
<dbReference type="Proteomes" id="UP000284119">
    <property type="component" value="Unassembled WGS sequence"/>
</dbReference>
<keyword evidence="3" id="KW-1185">Reference proteome</keyword>
<evidence type="ECO:0000259" key="1">
    <source>
        <dbReference type="Pfam" id="PF00501"/>
    </source>
</evidence>
<dbReference type="InterPro" id="IPR045851">
    <property type="entry name" value="AMP-bd_C_sf"/>
</dbReference>
<dbReference type="SUPFAM" id="SSF56801">
    <property type="entry name" value="Acetyl-CoA synthetase-like"/>
    <property type="match status" value="1"/>
</dbReference>
<dbReference type="Gene3D" id="3.40.50.12780">
    <property type="entry name" value="N-terminal domain of ligase-like"/>
    <property type="match status" value="1"/>
</dbReference>
<comment type="caution">
    <text evidence="2">The sequence shown here is derived from an EMBL/GenBank/DDBJ whole genome shotgun (WGS) entry which is preliminary data.</text>
</comment>
<evidence type="ECO:0000313" key="2">
    <source>
        <dbReference type="EMBL" id="RJT09212.1"/>
    </source>
</evidence>
<accession>A0ABX9NUD2</accession>
<dbReference type="InterPro" id="IPR050237">
    <property type="entry name" value="ATP-dep_AMP-bd_enzyme"/>
</dbReference>
<dbReference type="PANTHER" id="PTHR43767">
    <property type="entry name" value="LONG-CHAIN-FATTY-ACID--COA LIGASE"/>
    <property type="match status" value="1"/>
</dbReference>
<feature type="domain" description="AMP-dependent synthetase/ligase" evidence="1">
    <location>
        <begin position="124"/>
        <end position="288"/>
    </location>
</feature>
<protein>
    <submittedName>
        <fullName evidence="2">Acyl-CoA synthetase</fullName>
    </submittedName>
</protein>
<reference evidence="2 3" key="1">
    <citation type="submission" date="2018-09" db="EMBL/GenBank/DDBJ databases">
        <authorList>
            <person name="Le Fleche-Mateos A."/>
        </authorList>
    </citation>
    <scope>NUCLEOTIDE SEQUENCE [LARGE SCALE GENOMIC DNA]</scope>
    <source>
        <strain evidence="2 3">DSM 30078</strain>
    </source>
</reference>
<proteinExistence type="predicted"/>
<dbReference type="InterPro" id="IPR042099">
    <property type="entry name" value="ANL_N_sf"/>
</dbReference>
<dbReference type="Pfam" id="PF00501">
    <property type="entry name" value="AMP-binding"/>
    <property type="match status" value="1"/>
</dbReference>
<gene>
    <name evidence="2" type="ORF">D5396_21790</name>
</gene>
<dbReference type="PANTHER" id="PTHR43767:SF1">
    <property type="entry name" value="NONRIBOSOMAL PEPTIDE SYNTHASE PES1 (EUROFUNG)-RELATED"/>
    <property type="match status" value="1"/>
</dbReference>
<dbReference type="InterPro" id="IPR000873">
    <property type="entry name" value="AMP-dep_synth/lig_dom"/>
</dbReference>
<organism evidence="2 3">
    <name type="scientific">Rahnella inusitata</name>
    <dbReference type="NCBI Taxonomy" id="58169"/>
    <lineage>
        <taxon>Bacteria</taxon>
        <taxon>Pseudomonadati</taxon>
        <taxon>Pseudomonadota</taxon>
        <taxon>Gammaproteobacteria</taxon>
        <taxon>Enterobacterales</taxon>
        <taxon>Yersiniaceae</taxon>
        <taxon>Rahnella</taxon>
    </lineage>
</organism>
<sequence>MTLPMNQWLSAQRADDHLVAWSEGRQWRQREFRRDVLSLITKLQALPSLRWAVCLEDNYAFAVTLLALLYSSKTPVLPGHFRQAVLAEQRDEFDALITDLPLKLDCPTLSFSCETADSFSSSLPEWPQHASLILFTSGSTGKPQKITKPVACLERESQWLATLWGEDLEGAYFAATVAPHHMYGLTFAFMLPLSLGLPFYTKSIEYHEQLQTLACAHPLVLTSSPAFLTRLDPSLETAKLRQIFSAGGPLTRDAAVLAKATCGSVPVEIYGTTETGVIAHRLPDVPWTLFDDIHFSHRSDGTLSLLSPLIPQTEGIILSDEVEILPDQRQFHLLGRKDRVVKIAEQRVSLNEIEQRLCGLALVSEACTLTLEKQGRVCVAAVLVLTAAGEEQRRELGHNPFIGTLRQTLRTWLSPVSIPRYWRIVPAIPLNQQGKRAAAELQEMFL</sequence>
<dbReference type="Gene3D" id="3.30.300.30">
    <property type="match status" value="1"/>
</dbReference>